<organism evidence="2 3">
    <name type="scientific">Pythium oligandrum</name>
    <name type="common">Mycoparasitic fungus</name>
    <dbReference type="NCBI Taxonomy" id="41045"/>
    <lineage>
        <taxon>Eukaryota</taxon>
        <taxon>Sar</taxon>
        <taxon>Stramenopiles</taxon>
        <taxon>Oomycota</taxon>
        <taxon>Peronosporomycetes</taxon>
        <taxon>Pythiales</taxon>
        <taxon>Pythiaceae</taxon>
        <taxon>Pythium</taxon>
    </lineage>
</organism>
<feature type="region of interest" description="Disordered" evidence="1">
    <location>
        <begin position="1"/>
        <end position="68"/>
    </location>
</feature>
<proteinExistence type="predicted"/>
<feature type="compositionally biased region" description="Polar residues" evidence="1">
    <location>
        <begin position="144"/>
        <end position="155"/>
    </location>
</feature>
<accession>A0A8K1CT93</accession>
<dbReference type="AlphaFoldDB" id="A0A8K1CT93"/>
<feature type="region of interest" description="Disordered" evidence="1">
    <location>
        <begin position="110"/>
        <end position="195"/>
    </location>
</feature>
<evidence type="ECO:0000256" key="1">
    <source>
        <dbReference type="SAM" id="MobiDB-lite"/>
    </source>
</evidence>
<keyword evidence="3" id="KW-1185">Reference proteome</keyword>
<dbReference type="Proteomes" id="UP000794436">
    <property type="component" value="Unassembled WGS sequence"/>
</dbReference>
<feature type="compositionally biased region" description="Pro residues" evidence="1">
    <location>
        <begin position="22"/>
        <end position="34"/>
    </location>
</feature>
<evidence type="ECO:0000313" key="2">
    <source>
        <dbReference type="EMBL" id="TMW68285.1"/>
    </source>
</evidence>
<dbReference type="OrthoDB" id="166511at2759"/>
<reference evidence="2" key="1">
    <citation type="submission" date="2019-03" db="EMBL/GenBank/DDBJ databases">
        <title>Long read genome sequence of the mycoparasitic Pythium oligandrum ATCC 38472 isolated from sugarbeet rhizosphere.</title>
        <authorList>
            <person name="Gaulin E."/>
        </authorList>
    </citation>
    <scope>NUCLEOTIDE SEQUENCE</scope>
    <source>
        <strain evidence="2">ATCC 38472_TT</strain>
    </source>
</reference>
<protein>
    <submittedName>
        <fullName evidence="2">Uncharacterized protein</fullName>
    </submittedName>
</protein>
<gene>
    <name evidence="2" type="ORF">Poli38472_005753</name>
</gene>
<feature type="compositionally biased region" description="Basic and acidic residues" evidence="1">
    <location>
        <begin position="1"/>
        <end position="17"/>
    </location>
</feature>
<dbReference type="EMBL" id="SPLM01000002">
    <property type="protein sequence ID" value="TMW68285.1"/>
    <property type="molecule type" value="Genomic_DNA"/>
</dbReference>
<name>A0A8K1CT93_PYTOL</name>
<sequence>MEKSKMSDREERREGGGDARVPAPPPPPPPPPPADLIDETMLPPSMPVPTPNDAMPPSNEPSKPKRLEIRDILALFHAPVDGPAEQRGEWESMWQQALVDAREELRVQQLERKKLKKRGGDGDSSVTNTPTRAPGGLSARHASAISSSGLGSTAANDKRPRQTTAVDSDPNKRFNRLPNRPKNSKLMQKLGSRGT</sequence>
<evidence type="ECO:0000313" key="3">
    <source>
        <dbReference type="Proteomes" id="UP000794436"/>
    </source>
</evidence>
<comment type="caution">
    <text evidence="2">The sequence shown here is derived from an EMBL/GenBank/DDBJ whole genome shotgun (WGS) entry which is preliminary data.</text>
</comment>